<name>A0A4S4KZH0_9AGAM</name>
<feature type="region of interest" description="Disordered" evidence="1">
    <location>
        <begin position="245"/>
        <end position="267"/>
    </location>
</feature>
<proteinExistence type="predicted"/>
<keyword evidence="3" id="KW-1185">Reference proteome</keyword>
<dbReference type="EMBL" id="SGPK01000352">
    <property type="protein sequence ID" value="THH04349.1"/>
    <property type="molecule type" value="Genomic_DNA"/>
</dbReference>
<evidence type="ECO:0000313" key="3">
    <source>
        <dbReference type="Proteomes" id="UP000308199"/>
    </source>
</evidence>
<feature type="compositionally biased region" description="Low complexity" evidence="1">
    <location>
        <begin position="29"/>
        <end position="50"/>
    </location>
</feature>
<feature type="region of interest" description="Disordered" evidence="1">
    <location>
        <begin position="1"/>
        <end position="80"/>
    </location>
</feature>
<protein>
    <submittedName>
        <fullName evidence="2">Uncharacterized protein</fullName>
    </submittedName>
</protein>
<feature type="compositionally biased region" description="Acidic residues" evidence="1">
    <location>
        <begin position="199"/>
        <end position="215"/>
    </location>
</feature>
<feature type="compositionally biased region" description="Polar residues" evidence="1">
    <location>
        <begin position="247"/>
        <end position="263"/>
    </location>
</feature>
<feature type="region of interest" description="Disordered" evidence="1">
    <location>
        <begin position="183"/>
        <end position="215"/>
    </location>
</feature>
<dbReference type="OrthoDB" id="3268127at2759"/>
<organism evidence="2 3">
    <name type="scientific">Phellinidium pouzarii</name>
    <dbReference type="NCBI Taxonomy" id="167371"/>
    <lineage>
        <taxon>Eukaryota</taxon>
        <taxon>Fungi</taxon>
        <taxon>Dikarya</taxon>
        <taxon>Basidiomycota</taxon>
        <taxon>Agaricomycotina</taxon>
        <taxon>Agaricomycetes</taxon>
        <taxon>Hymenochaetales</taxon>
        <taxon>Hymenochaetaceae</taxon>
        <taxon>Phellinidium</taxon>
    </lineage>
</organism>
<sequence>MANAASFFPHTPSPGRFLTFSHDYRPTKSSPLAPLVLSPSSSPGPISPVVEAQTRRRSQYKSRTAGPSNRAIGSPPASETNQTVFLRERFKAKCFERARLAREKGVLRRRSAASDISSDGFDVEMDMDDEDIRDDDDGFDDELFQRIVTNEKRKLAHTYALSYELDVGSSFDPDMEDAEEWERHVQSPATVTRTSQIQQEEDLSPPDDFDEPNFDEFDELDENSTWVDEYIANLTVGSEEKEIAVATQHSLSHSNAQSDQSRGSMAARMETSVIGMEDVAMQ</sequence>
<comment type="caution">
    <text evidence="2">The sequence shown here is derived from an EMBL/GenBank/DDBJ whole genome shotgun (WGS) entry which is preliminary data.</text>
</comment>
<dbReference type="Proteomes" id="UP000308199">
    <property type="component" value="Unassembled WGS sequence"/>
</dbReference>
<gene>
    <name evidence="2" type="ORF">EW145_g5581</name>
</gene>
<accession>A0A4S4KZH0</accession>
<dbReference type="AlphaFoldDB" id="A0A4S4KZH0"/>
<feature type="compositionally biased region" description="Polar residues" evidence="1">
    <location>
        <begin position="187"/>
        <end position="198"/>
    </location>
</feature>
<reference evidence="2 3" key="1">
    <citation type="submission" date="2019-02" db="EMBL/GenBank/DDBJ databases">
        <title>Genome sequencing of the rare red list fungi Phellinidium pouzarii.</title>
        <authorList>
            <person name="Buettner E."/>
            <person name="Kellner H."/>
        </authorList>
    </citation>
    <scope>NUCLEOTIDE SEQUENCE [LARGE SCALE GENOMIC DNA]</scope>
    <source>
        <strain evidence="2 3">DSM 108285</strain>
    </source>
</reference>
<evidence type="ECO:0000313" key="2">
    <source>
        <dbReference type="EMBL" id="THH04349.1"/>
    </source>
</evidence>
<evidence type="ECO:0000256" key="1">
    <source>
        <dbReference type="SAM" id="MobiDB-lite"/>
    </source>
</evidence>